<dbReference type="eggNOG" id="COG1670">
    <property type="taxonomic scope" value="Bacteria"/>
</dbReference>
<reference evidence="1 2" key="1">
    <citation type="journal article" date="2010" name="Stand. Genomic Sci.">
        <title>Complete genome sequence of Aminobacterium colombiense type strain (ALA-1).</title>
        <authorList>
            <person name="Chertkov O."/>
            <person name="Sikorski J."/>
            <person name="Brambilla E."/>
            <person name="Lapidus A."/>
            <person name="Copeland A."/>
            <person name="Glavina Del Rio T."/>
            <person name="Nolan M."/>
            <person name="Lucas S."/>
            <person name="Tice H."/>
            <person name="Cheng J.F."/>
            <person name="Han C."/>
            <person name="Detter J.C."/>
            <person name="Bruce D."/>
            <person name="Tapia R."/>
            <person name="Goodwin L."/>
            <person name="Pitluck S."/>
            <person name="Liolios K."/>
            <person name="Ivanova N."/>
            <person name="Mavromatis K."/>
            <person name="Ovchinnikova G."/>
            <person name="Pati A."/>
            <person name="Chen A."/>
            <person name="Palaniappan K."/>
            <person name="Land M."/>
            <person name="Hauser L."/>
            <person name="Chang Y.J."/>
            <person name="Jeffries C.D."/>
            <person name="Spring S."/>
            <person name="Rohde M."/>
            <person name="Goker M."/>
            <person name="Bristow J."/>
            <person name="Eisen J.A."/>
            <person name="Markowitz V."/>
            <person name="Hugenholtz P."/>
            <person name="Kyrpides N.C."/>
            <person name="Klenk H.P."/>
        </authorList>
    </citation>
    <scope>NUCLEOTIDE SEQUENCE [LARGE SCALE GENOMIC DNA]</scope>
    <source>
        <strain evidence="2">DSM 12261 / ALA-1</strain>
    </source>
</reference>
<organism evidence="1 2">
    <name type="scientific">Aminobacterium colombiense (strain DSM 12261 / ALA-1)</name>
    <dbReference type="NCBI Taxonomy" id="572547"/>
    <lineage>
        <taxon>Bacteria</taxon>
        <taxon>Thermotogati</taxon>
        <taxon>Synergistota</taxon>
        <taxon>Synergistia</taxon>
        <taxon>Synergistales</taxon>
        <taxon>Aminobacteriaceae</taxon>
        <taxon>Aminobacterium</taxon>
    </lineage>
</organism>
<dbReference type="RefSeq" id="WP_013049177.1">
    <property type="nucleotide sequence ID" value="NC_014011.1"/>
</dbReference>
<evidence type="ECO:0000313" key="1">
    <source>
        <dbReference type="EMBL" id="ADE57915.1"/>
    </source>
</evidence>
<protein>
    <recommendedName>
        <fullName evidence="3">N-acetyltransferase domain-containing protein</fullName>
    </recommendedName>
</protein>
<accession>D5EH83</accession>
<dbReference type="OrthoDB" id="8750087at2"/>
<keyword evidence="2" id="KW-1185">Reference proteome</keyword>
<dbReference type="Proteomes" id="UP000002366">
    <property type="component" value="Chromosome"/>
</dbReference>
<name>D5EH83_AMICL</name>
<gene>
    <name evidence="1" type="ordered locus">Amico_1802</name>
</gene>
<dbReference type="EMBL" id="CP001997">
    <property type="protein sequence ID" value="ADE57915.1"/>
    <property type="molecule type" value="Genomic_DNA"/>
</dbReference>
<dbReference type="STRING" id="572547.Amico_1802"/>
<evidence type="ECO:0000313" key="2">
    <source>
        <dbReference type="Proteomes" id="UP000002366"/>
    </source>
</evidence>
<proteinExistence type="predicted"/>
<dbReference type="AlphaFoldDB" id="D5EH83"/>
<dbReference type="KEGG" id="aco:Amico_1802"/>
<evidence type="ECO:0008006" key="3">
    <source>
        <dbReference type="Google" id="ProtNLM"/>
    </source>
</evidence>
<dbReference type="HOGENOM" id="CLU_1006997_0_0_0"/>
<sequence>MDHILNEEFFLVKKEKGVRKNILCHMRLLSERETPLALALHEKIAQEIGDENIFCAVHTIEESIRGEGFVIGIFSGNRLVAMRAVSYEGKYMEEALADLRLPLAEKEHAAVMDFCITEKNFRGNYIQHFTFLKAEGILYPERYHLHCTISPLNVFSLRNVLRSGFHIVDLKEKYGGYLRFILHKNLKNAPCIYTHDHIEVPIEDYESHLALLSMGYCGYAVKGAHSGFSIMYGTKVAQHLPLHAVSGGRPIFHLKQKGKPHRGKILHWDRYFPNKQ</sequence>